<feature type="domain" description="HYR" evidence="2">
    <location>
        <begin position="23"/>
        <end position="104"/>
    </location>
</feature>
<dbReference type="EMBL" id="WIXE01007962">
    <property type="protein sequence ID" value="KAK5979803.1"/>
    <property type="molecule type" value="Genomic_DNA"/>
</dbReference>
<dbReference type="PANTHER" id="PTHR46343:SF2">
    <property type="entry name" value="SUSHI_VON WILLEBRAND FACTOR TYPE A_EGF_PENTRAXIN DOMAIN-CONTAINING 1"/>
    <property type="match status" value="1"/>
</dbReference>
<name>A0AAN8IQQ4_TRICO</name>
<gene>
    <name evidence="3" type="ORF">GCK32_006780</name>
</gene>
<dbReference type="Pfam" id="PF02494">
    <property type="entry name" value="HYR"/>
    <property type="match status" value="1"/>
</dbReference>
<dbReference type="InterPro" id="IPR003410">
    <property type="entry name" value="HYR_dom"/>
</dbReference>
<evidence type="ECO:0000256" key="1">
    <source>
        <dbReference type="ARBA" id="ARBA00022737"/>
    </source>
</evidence>
<feature type="non-terminal residue" evidence="3">
    <location>
        <position position="156"/>
    </location>
</feature>
<evidence type="ECO:0000313" key="4">
    <source>
        <dbReference type="Proteomes" id="UP001331761"/>
    </source>
</evidence>
<accession>A0AAN8IQQ4</accession>
<dbReference type="PROSITE" id="PS50825">
    <property type="entry name" value="HYR"/>
    <property type="match status" value="1"/>
</dbReference>
<keyword evidence="4" id="KW-1185">Reference proteome</keyword>
<proteinExistence type="predicted"/>
<dbReference type="Proteomes" id="UP001331761">
    <property type="component" value="Unassembled WGS sequence"/>
</dbReference>
<protein>
    <submittedName>
        <fullName evidence="3">HYR domain-containing protein</fullName>
    </submittedName>
</protein>
<dbReference type="PANTHER" id="PTHR46343">
    <property type="entry name" value="HYR DOMAIN-CONTAINING PROTEIN"/>
    <property type="match status" value="1"/>
</dbReference>
<dbReference type="AlphaFoldDB" id="A0AAN8IQQ4"/>
<organism evidence="3 4">
    <name type="scientific">Trichostrongylus colubriformis</name>
    <name type="common">Black scour worm</name>
    <dbReference type="NCBI Taxonomy" id="6319"/>
    <lineage>
        <taxon>Eukaryota</taxon>
        <taxon>Metazoa</taxon>
        <taxon>Ecdysozoa</taxon>
        <taxon>Nematoda</taxon>
        <taxon>Chromadorea</taxon>
        <taxon>Rhabditida</taxon>
        <taxon>Rhabditina</taxon>
        <taxon>Rhabditomorpha</taxon>
        <taxon>Strongyloidea</taxon>
        <taxon>Trichostrongylidae</taxon>
        <taxon>Trichostrongylus</taxon>
    </lineage>
</organism>
<comment type="caution">
    <text evidence="3">The sequence shown here is derived from an EMBL/GenBank/DDBJ whole genome shotgun (WGS) entry which is preliminary data.</text>
</comment>
<evidence type="ECO:0000259" key="2">
    <source>
        <dbReference type="PROSITE" id="PS50825"/>
    </source>
</evidence>
<reference evidence="3 4" key="1">
    <citation type="submission" date="2019-10" db="EMBL/GenBank/DDBJ databases">
        <title>Assembly and Annotation for the nematode Trichostrongylus colubriformis.</title>
        <authorList>
            <person name="Martin J."/>
        </authorList>
    </citation>
    <scope>NUCLEOTIDE SEQUENCE [LARGE SCALE GENOMIC DNA]</scope>
    <source>
        <strain evidence="3">G859</strain>
        <tissue evidence="3">Whole worm</tissue>
    </source>
</reference>
<evidence type="ECO:0000313" key="3">
    <source>
        <dbReference type="EMBL" id="KAK5979803.1"/>
    </source>
</evidence>
<sequence>MALYPGICDVSDCLPGRSNCNTKDKIPPVVMSCPRNKRKVSSNRLSRIDWDTTNMFTDNVGVVSVKSNFRSGQSFTWGYYRVIYEAKDAAGNKAVCSFSVIISPTECEAPEADEQLQGELSVEPVNGTDSAMVARVVCNDTFYSRKDPDFYVCDVM</sequence>
<keyword evidence="1" id="KW-0677">Repeat</keyword>
<dbReference type="InterPro" id="IPR043555">
    <property type="entry name" value="SRPX-like"/>
</dbReference>